<feature type="domain" description="CHD N-terminal" evidence="2">
    <location>
        <begin position="165"/>
        <end position="218"/>
    </location>
</feature>
<feature type="compositionally biased region" description="Basic and acidic residues" evidence="1">
    <location>
        <begin position="35"/>
        <end position="50"/>
    </location>
</feature>
<evidence type="ECO:0000259" key="2">
    <source>
        <dbReference type="Pfam" id="PF08073"/>
    </source>
</evidence>
<organism evidence="3">
    <name type="scientific">Graphocephala atropunctata</name>
    <dbReference type="NCBI Taxonomy" id="36148"/>
    <lineage>
        <taxon>Eukaryota</taxon>
        <taxon>Metazoa</taxon>
        <taxon>Ecdysozoa</taxon>
        <taxon>Arthropoda</taxon>
        <taxon>Hexapoda</taxon>
        <taxon>Insecta</taxon>
        <taxon>Pterygota</taxon>
        <taxon>Neoptera</taxon>
        <taxon>Paraneoptera</taxon>
        <taxon>Hemiptera</taxon>
        <taxon>Auchenorrhyncha</taxon>
        <taxon>Membracoidea</taxon>
        <taxon>Cicadellidae</taxon>
        <taxon>Cicadellinae</taxon>
        <taxon>Cicadellini</taxon>
        <taxon>Graphocephala</taxon>
    </lineage>
</organism>
<feature type="compositionally biased region" description="Basic residues" evidence="1">
    <location>
        <begin position="77"/>
        <end position="86"/>
    </location>
</feature>
<dbReference type="CDD" id="cd00084">
    <property type="entry name" value="HMG-box_SF"/>
    <property type="match status" value="1"/>
</dbReference>
<dbReference type="EMBL" id="GEBQ01005849">
    <property type="protein sequence ID" value="JAT34128.1"/>
    <property type="molecule type" value="Transcribed_RNA"/>
</dbReference>
<sequence>MPESLRRSKRKRAETRLKRLLRRTIPGRRRRPRSKRGDEEVEETPRRDGTEENSLESDEEKRVEDEEEDAEVDDGRKKKKGKKRKARSESKKEKKRKKKKKADSAEESDYGAGDEENGDSDHGRKSRKRGSAKHTPVVTPQPAQENSGMPTVEEVCQTFGLTDVEIEYTDADFQNLTTYKLFQQHVRPLLAKDNPKVPTGKMMMLVAAKWRDFCNMNPQQADSDGVSEEPDYTPKPSRSRSKSSV</sequence>
<evidence type="ECO:0000256" key="1">
    <source>
        <dbReference type="SAM" id="MobiDB-lite"/>
    </source>
</evidence>
<reference evidence="3" key="1">
    <citation type="submission" date="2015-11" db="EMBL/GenBank/DDBJ databases">
        <title>De novo transcriptome assembly of four potential Pierce s Disease insect vectors from Arizona vineyards.</title>
        <authorList>
            <person name="Tassone E.E."/>
        </authorList>
    </citation>
    <scope>NUCLEOTIDE SEQUENCE</scope>
</reference>
<dbReference type="AlphaFoldDB" id="A0A1B6MDW8"/>
<feature type="region of interest" description="Disordered" evidence="1">
    <location>
        <begin position="216"/>
        <end position="245"/>
    </location>
</feature>
<accession>A0A1B6MDW8</accession>
<feature type="region of interest" description="Disordered" evidence="1">
    <location>
        <begin position="1"/>
        <end position="150"/>
    </location>
</feature>
<dbReference type="InterPro" id="IPR012958">
    <property type="entry name" value="CHD_N"/>
</dbReference>
<evidence type="ECO:0000313" key="3">
    <source>
        <dbReference type="EMBL" id="JAT34128.1"/>
    </source>
</evidence>
<feature type="compositionally biased region" description="Basic residues" evidence="1">
    <location>
        <begin position="7"/>
        <end position="34"/>
    </location>
</feature>
<gene>
    <name evidence="3" type="ORF">g.29319</name>
</gene>
<feature type="non-terminal residue" evidence="3">
    <location>
        <position position="245"/>
    </location>
</feature>
<dbReference type="Pfam" id="PF08073">
    <property type="entry name" value="CHDNT"/>
    <property type="match status" value="1"/>
</dbReference>
<name>A0A1B6MDW8_9HEMI</name>
<feature type="compositionally biased region" description="Acidic residues" evidence="1">
    <location>
        <begin position="105"/>
        <end position="118"/>
    </location>
</feature>
<proteinExistence type="predicted"/>
<protein>
    <recommendedName>
        <fullName evidence="2">CHD N-terminal domain-containing protein</fullName>
    </recommendedName>
</protein>